<evidence type="ECO:0000313" key="2">
    <source>
        <dbReference type="Proteomes" id="UP000189229"/>
    </source>
</evidence>
<sequence length="56" mass="6217">MVSRCPILGIFLMIRSIPAGLRRPLRSLLQILKRPSAAILKGVLILNRNTFNASTD</sequence>
<comment type="caution">
    <text evidence="1">The sequence shown here is derived from an EMBL/GenBank/DDBJ whole genome shotgun (WGS) entry which is preliminary data.</text>
</comment>
<proteinExistence type="predicted"/>
<dbReference type="AlphaFoldDB" id="A0A1V3X468"/>
<evidence type="ECO:0000313" key="1">
    <source>
        <dbReference type="EMBL" id="OOK73930.1"/>
    </source>
</evidence>
<protein>
    <submittedName>
        <fullName evidence="1">Uncharacterized protein</fullName>
    </submittedName>
</protein>
<name>A0A1V3X468_MYCKA</name>
<dbReference type="EMBL" id="MVBM01000004">
    <property type="protein sequence ID" value="OOK73930.1"/>
    <property type="molecule type" value="Genomic_DNA"/>
</dbReference>
<reference evidence="1 2" key="1">
    <citation type="submission" date="2017-02" db="EMBL/GenBank/DDBJ databases">
        <title>Complete genome sequences of Mycobacterium kansasii strains isolated from rhesus macaques.</title>
        <authorList>
            <person name="Panda A."/>
            <person name="Nagaraj S."/>
            <person name="Zhao X."/>
            <person name="Tettelin H."/>
            <person name="Detolla L.J."/>
        </authorList>
    </citation>
    <scope>NUCLEOTIDE SEQUENCE [LARGE SCALE GENOMIC DNA]</scope>
    <source>
        <strain evidence="1 2">11-3813</strain>
    </source>
</reference>
<dbReference type="Proteomes" id="UP000189229">
    <property type="component" value="Unassembled WGS sequence"/>
</dbReference>
<accession>A0A1V3X468</accession>
<organism evidence="1 2">
    <name type="scientific">Mycobacterium kansasii</name>
    <dbReference type="NCBI Taxonomy" id="1768"/>
    <lineage>
        <taxon>Bacteria</taxon>
        <taxon>Bacillati</taxon>
        <taxon>Actinomycetota</taxon>
        <taxon>Actinomycetes</taxon>
        <taxon>Mycobacteriales</taxon>
        <taxon>Mycobacteriaceae</taxon>
        <taxon>Mycobacterium</taxon>
    </lineage>
</organism>
<gene>
    <name evidence="1" type="ORF">BZL30_4505</name>
</gene>